<dbReference type="InterPro" id="IPR027417">
    <property type="entry name" value="P-loop_NTPase"/>
</dbReference>
<evidence type="ECO:0000313" key="2">
    <source>
        <dbReference type="Proteomes" id="UP000006514"/>
    </source>
</evidence>
<name>J0WUS9_AURST</name>
<protein>
    <submittedName>
        <fullName evidence="1">Uncharacterized protein</fullName>
    </submittedName>
</protein>
<dbReference type="OrthoDB" id="431454at2759"/>
<dbReference type="EMBL" id="JH687859">
    <property type="protein sequence ID" value="EJD36529.1"/>
    <property type="molecule type" value="Genomic_DNA"/>
</dbReference>
<dbReference type="PRINTS" id="PR00364">
    <property type="entry name" value="DISEASERSIST"/>
</dbReference>
<dbReference type="SUPFAM" id="SSF52540">
    <property type="entry name" value="P-loop containing nucleoside triphosphate hydrolases"/>
    <property type="match status" value="1"/>
</dbReference>
<dbReference type="Gene3D" id="1.25.40.10">
    <property type="entry name" value="Tetratricopeptide repeat domain"/>
    <property type="match status" value="1"/>
</dbReference>
<dbReference type="InterPro" id="IPR036537">
    <property type="entry name" value="Adaptor_Cbl_N_dom_sf"/>
</dbReference>
<dbReference type="InParanoid" id="J0WUS9"/>
<accession>J0WUS9</accession>
<dbReference type="InterPro" id="IPR011990">
    <property type="entry name" value="TPR-like_helical_dom_sf"/>
</dbReference>
<dbReference type="eggNOG" id="KOG1399">
    <property type="taxonomic scope" value="Eukaryota"/>
</dbReference>
<gene>
    <name evidence="1" type="ORF">AURDEDRAFT_188367</name>
</gene>
<dbReference type="AlphaFoldDB" id="J0WUS9"/>
<proteinExistence type="predicted"/>
<dbReference type="SUPFAM" id="SSF48452">
    <property type="entry name" value="TPR-like"/>
    <property type="match status" value="1"/>
</dbReference>
<dbReference type="KEGG" id="adl:AURDEDRAFT_188367"/>
<dbReference type="InterPro" id="IPR059179">
    <property type="entry name" value="MLKL-like_MCAfunc"/>
</dbReference>
<keyword evidence="2" id="KW-1185">Reference proteome</keyword>
<dbReference type="Gene3D" id="3.40.50.300">
    <property type="entry name" value="P-loop containing nucleotide triphosphate hydrolases"/>
    <property type="match status" value="1"/>
</dbReference>
<sequence>MPRIPFPVGSAAVAAGAISGESSARTISSLADLLITAARNVRVNTTAALTSAQHIQDLVAVVQSELEDNPDATWAHAEPLVKVEQTLRDISSALEAQGKRSYLSQLLHSERDREVLKALAEKVTDAFAILMVHMRIESTAFATTLSARMESLVEKHAAHVQKLAAIENGPVARCPPVQEHYFGRSYETDSVVRIVCGDTAGRVAILGGPGMGKTTLAIAVLHNPLSLKRFGSRRFFVPCDSAESSSTTIAATFGIPTSDPKVLRKRLQNLLGTQPSLLVLDNFEAVWETPGQRADAEDMLLFLDSVESLSLLVTLRGAERPEGVRWSRPFAASLAPLSDAAAQQVFLSIADIPEDSVGPLLAPLDGIPLAVVLMASLAQYESPRTLLSRWNELRTSMLVRGHAAGRQSSLDVSIQLSVQSPRMTALPAAHTLLSVLALLPHGIVDTDLPLLNLDLSVRAMSVLSQNALAACGSDRRIRVLAPIRAFMVAYHPPTAAVMAPVYDHYFGLLPLTRSSLRSTGSLSSVAPELGNIDSLALHALRNGHAPLESATKAVTDLCALYADHGIGSAPELVKTAVSLTKEANLDDVRADLLLEWGRMAFNRLVPGDSQKLHREALALYQSLGNKGGIIDSSIFLTDDLNPTETAAEAARLYRLAEELQDFQRMARCAWYHAGALGSSGRLAEAKELCELSISVARRAPASQKQETCIGLAQLTLGWIYRRLGDEKRGDMTFREALGSFEAAENAGGITAVCMHLAARSLSQGRTHEAIAHAERASGVQTHGVAGFRPHANLMFTLASAYAWSGNPDAAGKVLEKLRYSMPDDSQRSAFLLGQAVISLANGDTIEARALLSYARCVARQGDPVDSAQALVSRETTCTEILAGLEPCRDTAATLAIVAAVSRRQQGTPALSTMGLVLLAEAVDDDFAELLVETVLFPLLRWRKYSTVAIAHLRRASTAQRRGQHDLACRLARNALRYFGDFRDLVRIQRAERILEECSAPESIACNTYDRPR</sequence>
<dbReference type="CDD" id="cd21037">
    <property type="entry name" value="MLKL_NTD"/>
    <property type="match status" value="1"/>
</dbReference>
<evidence type="ECO:0000313" key="1">
    <source>
        <dbReference type="EMBL" id="EJD36529.1"/>
    </source>
</evidence>
<dbReference type="Gene3D" id="1.20.930.20">
    <property type="entry name" value="Adaptor protein Cbl, N-terminal domain"/>
    <property type="match status" value="1"/>
</dbReference>
<organism evidence="1 2">
    <name type="scientific">Auricularia subglabra (strain TFB-10046 / SS5)</name>
    <name type="common">White-rot fungus</name>
    <name type="synonym">Auricularia delicata (strain TFB10046)</name>
    <dbReference type="NCBI Taxonomy" id="717982"/>
    <lineage>
        <taxon>Eukaryota</taxon>
        <taxon>Fungi</taxon>
        <taxon>Dikarya</taxon>
        <taxon>Basidiomycota</taxon>
        <taxon>Agaricomycotina</taxon>
        <taxon>Agaricomycetes</taxon>
        <taxon>Auriculariales</taxon>
        <taxon>Auriculariaceae</taxon>
        <taxon>Auricularia</taxon>
    </lineage>
</organism>
<dbReference type="GO" id="GO:0007166">
    <property type="term" value="P:cell surface receptor signaling pathway"/>
    <property type="evidence" value="ECO:0007669"/>
    <property type="project" value="InterPro"/>
</dbReference>
<dbReference type="Proteomes" id="UP000006514">
    <property type="component" value="Unassembled WGS sequence"/>
</dbReference>
<reference evidence="2" key="1">
    <citation type="journal article" date="2012" name="Science">
        <title>The Paleozoic origin of enzymatic lignin decomposition reconstructed from 31 fungal genomes.</title>
        <authorList>
            <person name="Floudas D."/>
            <person name="Binder M."/>
            <person name="Riley R."/>
            <person name="Barry K."/>
            <person name="Blanchette R.A."/>
            <person name="Henrissat B."/>
            <person name="Martinez A.T."/>
            <person name="Otillar R."/>
            <person name="Spatafora J.W."/>
            <person name="Yadav J.S."/>
            <person name="Aerts A."/>
            <person name="Benoit I."/>
            <person name="Boyd A."/>
            <person name="Carlson A."/>
            <person name="Copeland A."/>
            <person name="Coutinho P.M."/>
            <person name="de Vries R.P."/>
            <person name="Ferreira P."/>
            <person name="Findley K."/>
            <person name="Foster B."/>
            <person name="Gaskell J."/>
            <person name="Glotzer D."/>
            <person name="Gorecki P."/>
            <person name="Heitman J."/>
            <person name="Hesse C."/>
            <person name="Hori C."/>
            <person name="Igarashi K."/>
            <person name="Jurgens J.A."/>
            <person name="Kallen N."/>
            <person name="Kersten P."/>
            <person name="Kohler A."/>
            <person name="Kuees U."/>
            <person name="Kumar T.K.A."/>
            <person name="Kuo A."/>
            <person name="LaButti K."/>
            <person name="Larrondo L.F."/>
            <person name="Lindquist E."/>
            <person name="Ling A."/>
            <person name="Lombard V."/>
            <person name="Lucas S."/>
            <person name="Lundell T."/>
            <person name="Martin R."/>
            <person name="McLaughlin D.J."/>
            <person name="Morgenstern I."/>
            <person name="Morin E."/>
            <person name="Murat C."/>
            <person name="Nagy L.G."/>
            <person name="Nolan M."/>
            <person name="Ohm R.A."/>
            <person name="Patyshakuliyeva A."/>
            <person name="Rokas A."/>
            <person name="Ruiz-Duenas F.J."/>
            <person name="Sabat G."/>
            <person name="Salamov A."/>
            <person name="Samejima M."/>
            <person name="Schmutz J."/>
            <person name="Slot J.C."/>
            <person name="St John F."/>
            <person name="Stenlid J."/>
            <person name="Sun H."/>
            <person name="Sun S."/>
            <person name="Syed K."/>
            <person name="Tsang A."/>
            <person name="Wiebenga A."/>
            <person name="Young D."/>
            <person name="Pisabarro A."/>
            <person name="Eastwood D.C."/>
            <person name="Martin F."/>
            <person name="Cullen D."/>
            <person name="Grigoriev I.V."/>
            <person name="Hibbett D.S."/>
        </authorList>
    </citation>
    <scope>NUCLEOTIDE SEQUENCE [LARGE SCALE GENOMIC DNA]</scope>
    <source>
        <strain evidence="2">TFB10046</strain>
    </source>
</reference>